<evidence type="ECO:0000313" key="3">
    <source>
        <dbReference type="Proteomes" id="UP000051952"/>
    </source>
</evidence>
<evidence type="ECO:0000313" key="2">
    <source>
        <dbReference type="EMBL" id="CUG91133.1"/>
    </source>
</evidence>
<name>A0A0S4JHZ9_BODSA</name>
<dbReference type="AlphaFoldDB" id="A0A0S4JHZ9"/>
<proteinExistence type="predicted"/>
<dbReference type="VEuPathDB" id="TriTrypDB:BSAL_30365"/>
<gene>
    <name evidence="2" type="ORF">BSAL_30365</name>
</gene>
<keyword evidence="3" id="KW-1185">Reference proteome</keyword>
<protein>
    <recommendedName>
        <fullName evidence="1">MINDY deubiquitinase domain-containing protein</fullName>
    </recommendedName>
</protein>
<dbReference type="GO" id="GO:1990380">
    <property type="term" value="F:K48-linked deubiquitinase activity"/>
    <property type="evidence" value="ECO:0007669"/>
    <property type="project" value="InterPro"/>
</dbReference>
<dbReference type="Proteomes" id="UP000051952">
    <property type="component" value="Unassembled WGS sequence"/>
</dbReference>
<dbReference type="InterPro" id="IPR033979">
    <property type="entry name" value="MINDY_domain"/>
</dbReference>
<reference evidence="3" key="1">
    <citation type="submission" date="2015-09" db="EMBL/GenBank/DDBJ databases">
        <authorList>
            <consortium name="Pathogen Informatics"/>
        </authorList>
    </citation>
    <scope>NUCLEOTIDE SEQUENCE [LARGE SCALE GENOMIC DNA]</scope>
    <source>
        <strain evidence="3">Lake Konstanz</strain>
    </source>
</reference>
<dbReference type="GO" id="GO:0004843">
    <property type="term" value="F:cysteine-type deubiquitinase activity"/>
    <property type="evidence" value="ECO:0007669"/>
    <property type="project" value="InterPro"/>
</dbReference>
<dbReference type="Pfam" id="PF04424">
    <property type="entry name" value="MINDY_DUB"/>
    <property type="match status" value="1"/>
</dbReference>
<accession>A0A0S4JHZ9</accession>
<dbReference type="EMBL" id="CYKH01001891">
    <property type="protein sequence ID" value="CUG91133.1"/>
    <property type="molecule type" value="Genomic_DNA"/>
</dbReference>
<evidence type="ECO:0000259" key="1">
    <source>
        <dbReference type="Pfam" id="PF04424"/>
    </source>
</evidence>
<sequence length="210" mass="23148">MFSCCRAAMYTDDLYIEYHCKDDVIRRLDVSQSAVGYFGFYYQQRVTTPLGLGTVLGVCNGQLYFILDSDAKASHWADCHTAQDFRVKNVLPYDAPIQHASTVCSGGPSSDYHNLKKIRMNNKEYQIVMQSANGPCPVIALANALILKGELHDIVPLGSSAIAATSLRGQLLAYLRMPHPPPLVADDAPSKRGESLTLAGLIREKLEDLR</sequence>
<dbReference type="OrthoDB" id="10261212at2759"/>
<organism evidence="2 3">
    <name type="scientific">Bodo saltans</name>
    <name type="common">Flagellated protozoan</name>
    <dbReference type="NCBI Taxonomy" id="75058"/>
    <lineage>
        <taxon>Eukaryota</taxon>
        <taxon>Discoba</taxon>
        <taxon>Euglenozoa</taxon>
        <taxon>Kinetoplastea</taxon>
        <taxon>Metakinetoplastina</taxon>
        <taxon>Eubodonida</taxon>
        <taxon>Bodonidae</taxon>
        <taxon>Bodo</taxon>
    </lineage>
</organism>
<feature type="non-terminal residue" evidence="2">
    <location>
        <position position="210"/>
    </location>
</feature>
<feature type="domain" description="MINDY deubiquitinase" evidence="1">
    <location>
        <begin position="112"/>
        <end position="176"/>
    </location>
</feature>